<organism evidence="6 7">
    <name type="scientific">Kribbella steppae</name>
    <dbReference type="NCBI Taxonomy" id="2512223"/>
    <lineage>
        <taxon>Bacteria</taxon>
        <taxon>Bacillati</taxon>
        <taxon>Actinomycetota</taxon>
        <taxon>Actinomycetes</taxon>
        <taxon>Propionibacteriales</taxon>
        <taxon>Kribbellaceae</taxon>
        <taxon>Kribbella</taxon>
    </lineage>
</organism>
<dbReference type="NCBIfam" id="TIGR02050">
    <property type="entry name" value="gshA_cyan_rel"/>
    <property type="match status" value="1"/>
</dbReference>
<evidence type="ECO:0000256" key="5">
    <source>
        <dbReference type="HAMAP-Rule" id="MF_01609"/>
    </source>
</evidence>
<gene>
    <name evidence="6" type="ORF">EV652_113185</name>
</gene>
<dbReference type="InterPro" id="IPR014746">
    <property type="entry name" value="Gln_synth/guanido_kin_cat_dom"/>
</dbReference>
<dbReference type="GO" id="GO:0004357">
    <property type="term" value="F:glutamate-cysteine ligase activity"/>
    <property type="evidence" value="ECO:0007669"/>
    <property type="project" value="UniProtKB-EC"/>
</dbReference>
<comment type="function">
    <text evidence="5">ATP-dependent carboxylate-amine ligase which exhibits weak glutamate--cysteine ligase activity.</text>
</comment>
<reference evidence="6 7" key="1">
    <citation type="journal article" date="2015" name="Stand. Genomic Sci.">
        <title>Genomic Encyclopedia of Bacterial and Archaeal Type Strains, Phase III: the genomes of soil and plant-associated and newly described type strains.</title>
        <authorList>
            <person name="Whitman W.B."/>
            <person name="Woyke T."/>
            <person name="Klenk H.P."/>
            <person name="Zhou Y."/>
            <person name="Lilburn T.G."/>
            <person name="Beck B.J."/>
            <person name="De Vos P."/>
            <person name="Vandamme P."/>
            <person name="Eisen J.A."/>
            <person name="Garrity G."/>
            <person name="Hugenholtz P."/>
            <person name="Kyrpides N.C."/>
        </authorList>
    </citation>
    <scope>NUCLEOTIDE SEQUENCE [LARGE SCALE GENOMIC DNA]</scope>
    <source>
        <strain evidence="6 7">VKM Ac-2572</strain>
    </source>
</reference>
<evidence type="ECO:0000256" key="1">
    <source>
        <dbReference type="ARBA" id="ARBA00022598"/>
    </source>
</evidence>
<dbReference type="PANTHER" id="PTHR36510">
    <property type="entry name" value="GLUTAMATE--CYSTEINE LIGASE 2-RELATED"/>
    <property type="match status" value="1"/>
</dbReference>
<protein>
    <recommendedName>
        <fullName evidence="5">Putative glutamate--cysteine ligase 2</fullName>
        <ecNumber evidence="5">6.3.2.2</ecNumber>
    </recommendedName>
    <alternativeName>
        <fullName evidence="5">Gamma-glutamylcysteine synthetase 2</fullName>
        <shortName evidence="5">GCS 2</shortName>
        <shortName evidence="5">Gamma-GCS 2</shortName>
    </alternativeName>
</protein>
<dbReference type="AlphaFoldDB" id="A0A4R2H3P9"/>
<dbReference type="Proteomes" id="UP000294508">
    <property type="component" value="Unassembled WGS sequence"/>
</dbReference>
<keyword evidence="3 5" id="KW-0067">ATP-binding</keyword>
<dbReference type="HAMAP" id="MF_01609">
    <property type="entry name" value="Glu_cys_ligase_2"/>
    <property type="match status" value="1"/>
</dbReference>
<keyword evidence="2 5" id="KW-0547">Nucleotide-binding</keyword>
<name>A0A4R2H3P9_9ACTN</name>
<dbReference type="SUPFAM" id="SSF55931">
    <property type="entry name" value="Glutamine synthetase/guanido kinase"/>
    <property type="match status" value="1"/>
</dbReference>
<evidence type="ECO:0000256" key="3">
    <source>
        <dbReference type="ARBA" id="ARBA00022840"/>
    </source>
</evidence>
<dbReference type="InterPro" id="IPR011793">
    <property type="entry name" value="YbdK"/>
</dbReference>
<comment type="caution">
    <text evidence="6">The sequence shown here is derived from an EMBL/GenBank/DDBJ whole genome shotgun (WGS) entry which is preliminary data.</text>
</comment>
<sequence length="414" mass="43970">MTDDESVRPAAGLGLNDPLLSTSIVGRSGLRRSAGASPSGRRLGASLDVAPLDAAPLDAAMLRSLFAGTVAGTVGFEEELLLVWRGSWLPVDVAAVVAGIGDPRVKPELPACQLEIATSVHENVAEAVEELRSCRALVAAACGPDLAAIAAPVHPLLEGPTALSATERAAGLGVRYREVIGRQLVSSLQVHLAFGDADCTLGVYHALRDLLPELAALAGAAPFAAGRDTGLCSVRPVIASQLPRQGVPPIISSWEQFADGLAWAVRGGAVTDASEWWWELRPHLRYGTLELRVLDVQATVDRTSAIARFVHALAARLADLHYLGELQPPSPTWRIAENRWAALRDGVRGELLDLRTGESRSTLLRLHDLIDAAEPYAPGGLDDVRAMVEDPPVEHLRALGPDRVVPWLAEVFSA</sequence>
<dbReference type="GO" id="GO:0042398">
    <property type="term" value="P:modified amino acid biosynthetic process"/>
    <property type="evidence" value="ECO:0007669"/>
    <property type="project" value="InterPro"/>
</dbReference>
<dbReference type="EMBL" id="SLWN01000013">
    <property type="protein sequence ID" value="TCO19786.1"/>
    <property type="molecule type" value="Genomic_DNA"/>
</dbReference>
<proteinExistence type="inferred from homology"/>
<comment type="catalytic activity">
    <reaction evidence="4 5">
        <text>L-cysteine + L-glutamate + ATP = gamma-L-glutamyl-L-cysteine + ADP + phosphate + H(+)</text>
        <dbReference type="Rhea" id="RHEA:13285"/>
        <dbReference type="ChEBI" id="CHEBI:15378"/>
        <dbReference type="ChEBI" id="CHEBI:29985"/>
        <dbReference type="ChEBI" id="CHEBI:30616"/>
        <dbReference type="ChEBI" id="CHEBI:35235"/>
        <dbReference type="ChEBI" id="CHEBI:43474"/>
        <dbReference type="ChEBI" id="CHEBI:58173"/>
        <dbReference type="ChEBI" id="CHEBI:456216"/>
        <dbReference type="EC" id="6.3.2.2"/>
    </reaction>
</comment>
<evidence type="ECO:0000256" key="2">
    <source>
        <dbReference type="ARBA" id="ARBA00022741"/>
    </source>
</evidence>
<dbReference type="InterPro" id="IPR006336">
    <property type="entry name" value="GCS2"/>
</dbReference>
<dbReference type="GO" id="GO:0005524">
    <property type="term" value="F:ATP binding"/>
    <property type="evidence" value="ECO:0007669"/>
    <property type="project" value="UniProtKB-KW"/>
</dbReference>
<dbReference type="Gene3D" id="3.30.590.20">
    <property type="match status" value="1"/>
</dbReference>
<dbReference type="InterPro" id="IPR050141">
    <property type="entry name" value="GCL_type2/YbdK_subfam"/>
</dbReference>
<keyword evidence="7" id="KW-1185">Reference proteome</keyword>
<keyword evidence="1 5" id="KW-0436">Ligase</keyword>
<evidence type="ECO:0000313" key="7">
    <source>
        <dbReference type="Proteomes" id="UP000294508"/>
    </source>
</evidence>
<comment type="similarity">
    <text evidence="5">Belongs to the glutamate--cysteine ligase type 2 family. YbdK subfamily.</text>
</comment>
<evidence type="ECO:0000256" key="4">
    <source>
        <dbReference type="ARBA" id="ARBA00048819"/>
    </source>
</evidence>
<accession>A0A4R2H3P9</accession>
<dbReference type="PANTHER" id="PTHR36510:SF1">
    <property type="entry name" value="GLUTAMATE--CYSTEINE LIGASE 2-RELATED"/>
    <property type="match status" value="1"/>
</dbReference>
<evidence type="ECO:0000313" key="6">
    <source>
        <dbReference type="EMBL" id="TCO19786.1"/>
    </source>
</evidence>
<dbReference type="Pfam" id="PF04107">
    <property type="entry name" value="GCS2"/>
    <property type="match status" value="1"/>
</dbReference>
<dbReference type="EC" id="6.3.2.2" evidence="5"/>